<dbReference type="PANTHER" id="PTHR43085:SF1">
    <property type="entry name" value="PSEUDOURIDINE KINASE-RELATED"/>
    <property type="match status" value="1"/>
</dbReference>
<keyword evidence="4 7" id="KW-0418">Kinase</keyword>
<feature type="domain" description="Carbohydrate kinase PfkB" evidence="6">
    <location>
        <begin position="11"/>
        <end position="298"/>
    </location>
</feature>
<accession>A0A2N4TTK6</accession>
<evidence type="ECO:0000256" key="5">
    <source>
        <dbReference type="ARBA" id="ARBA00022840"/>
    </source>
</evidence>
<dbReference type="GO" id="GO:0005524">
    <property type="term" value="F:ATP binding"/>
    <property type="evidence" value="ECO:0007669"/>
    <property type="project" value="UniProtKB-KW"/>
</dbReference>
<gene>
    <name evidence="7" type="ORF">C0Q88_14220</name>
</gene>
<evidence type="ECO:0000256" key="3">
    <source>
        <dbReference type="ARBA" id="ARBA00022741"/>
    </source>
</evidence>
<protein>
    <submittedName>
        <fullName evidence="7">Carbohydrate kinase</fullName>
    </submittedName>
</protein>
<dbReference type="Pfam" id="PF00294">
    <property type="entry name" value="PfkB"/>
    <property type="match status" value="1"/>
</dbReference>
<keyword evidence="3" id="KW-0547">Nucleotide-binding</keyword>
<dbReference type="EMBL" id="PKQE01000002">
    <property type="protein sequence ID" value="PLC43060.1"/>
    <property type="molecule type" value="Genomic_DNA"/>
</dbReference>
<dbReference type="InterPro" id="IPR011611">
    <property type="entry name" value="PfkB_dom"/>
</dbReference>
<dbReference type="InterPro" id="IPR050306">
    <property type="entry name" value="PfkB_Carbo_kinase"/>
</dbReference>
<evidence type="ECO:0000313" key="8">
    <source>
        <dbReference type="Proteomes" id="UP000234456"/>
    </source>
</evidence>
<dbReference type="GO" id="GO:0016301">
    <property type="term" value="F:kinase activity"/>
    <property type="evidence" value="ECO:0007669"/>
    <property type="project" value="UniProtKB-KW"/>
</dbReference>
<dbReference type="AlphaFoldDB" id="A0A2N4TTK6"/>
<evidence type="ECO:0000256" key="1">
    <source>
        <dbReference type="ARBA" id="ARBA00010688"/>
    </source>
</evidence>
<evidence type="ECO:0000259" key="6">
    <source>
        <dbReference type="Pfam" id="PF00294"/>
    </source>
</evidence>
<name>A0A2N4TTK6_RALPI</name>
<dbReference type="InterPro" id="IPR029056">
    <property type="entry name" value="Ribokinase-like"/>
</dbReference>
<dbReference type="OrthoDB" id="9779730at2"/>
<organism evidence="7 8">
    <name type="scientific">Ralstonia pickettii</name>
    <name type="common">Burkholderia pickettii</name>
    <dbReference type="NCBI Taxonomy" id="329"/>
    <lineage>
        <taxon>Bacteria</taxon>
        <taxon>Pseudomonadati</taxon>
        <taxon>Pseudomonadota</taxon>
        <taxon>Betaproteobacteria</taxon>
        <taxon>Burkholderiales</taxon>
        <taxon>Burkholderiaceae</taxon>
        <taxon>Ralstonia</taxon>
    </lineage>
</organism>
<dbReference type="Proteomes" id="UP000234456">
    <property type="component" value="Unassembled WGS sequence"/>
</dbReference>
<dbReference type="Gene3D" id="3.40.1190.20">
    <property type="match status" value="1"/>
</dbReference>
<dbReference type="PANTHER" id="PTHR43085">
    <property type="entry name" value="HEXOKINASE FAMILY MEMBER"/>
    <property type="match status" value="1"/>
</dbReference>
<dbReference type="CDD" id="cd01167">
    <property type="entry name" value="bac_FRK"/>
    <property type="match status" value="1"/>
</dbReference>
<dbReference type="SUPFAM" id="SSF53613">
    <property type="entry name" value="Ribokinase-like"/>
    <property type="match status" value="1"/>
</dbReference>
<evidence type="ECO:0000256" key="2">
    <source>
        <dbReference type="ARBA" id="ARBA00022679"/>
    </source>
</evidence>
<dbReference type="RefSeq" id="WP_102066071.1">
    <property type="nucleotide sequence ID" value="NZ_PKQE01000002.1"/>
</dbReference>
<proteinExistence type="inferred from homology"/>
<keyword evidence="2" id="KW-0808">Transferase</keyword>
<evidence type="ECO:0000256" key="4">
    <source>
        <dbReference type="ARBA" id="ARBA00022777"/>
    </source>
</evidence>
<keyword evidence="5" id="KW-0067">ATP-binding</keyword>
<comment type="similarity">
    <text evidence="1">Belongs to the carbohydrate kinase PfkB family.</text>
</comment>
<sequence length="315" mass="32799">MTDALPLPRLVVFGEALTDFLHQGNGQWLARPGGACWNVARVAARLGVPTGYAGAISNDVFGDALFADSQAAGLDLRYLQRVDRSPLLAMVTSTQPPHYFFVGDDSADLHFDAQALPAGWQTAVEIAHFGCISLAREPLGSRLVALAETLAAQGTCITFDPNWRTAMNAPHYAPLLLRMAAIASVIKVSDEDLRHLFPGDADPLTTLRTLAPQADILLTLGAEGMEWLAAAHGGQDDARIAQPAFAVPVADTVGCGDAAMGAWLASQLQSPGAPPQAHLRQAAAAAALTATRAGAYAGTQAEIGALLQAHAASPA</sequence>
<evidence type="ECO:0000313" key="7">
    <source>
        <dbReference type="EMBL" id="PLC43060.1"/>
    </source>
</evidence>
<reference evidence="7 8" key="1">
    <citation type="submission" date="2017-12" db="EMBL/GenBank/DDBJ databases">
        <title>Draft genome sequence of Ralstonia pickettii 52.</title>
        <authorList>
            <person name="Zheng B."/>
        </authorList>
    </citation>
    <scope>NUCLEOTIDE SEQUENCE [LARGE SCALE GENOMIC DNA]</scope>
    <source>
        <strain evidence="7 8">52</strain>
    </source>
</reference>
<comment type="caution">
    <text evidence="7">The sequence shown here is derived from an EMBL/GenBank/DDBJ whole genome shotgun (WGS) entry which is preliminary data.</text>
</comment>